<proteinExistence type="predicted"/>
<reference evidence="1" key="1">
    <citation type="submission" date="2021-02" db="EMBL/GenBank/DDBJ databases">
        <authorList>
            <consortium name="DOE Joint Genome Institute"/>
            <person name="Ahrendt S."/>
            <person name="Looney B.P."/>
            <person name="Miyauchi S."/>
            <person name="Morin E."/>
            <person name="Drula E."/>
            <person name="Courty P.E."/>
            <person name="Chicoki N."/>
            <person name="Fauchery L."/>
            <person name="Kohler A."/>
            <person name="Kuo A."/>
            <person name="Labutti K."/>
            <person name="Pangilinan J."/>
            <person name="Lipzen A."/>
            <person name="Riley R."/>
            <person name="Andreopoulos W."/>
            <person name="He G."/>
            <person name="Johnson J."/>
            <person name="Barry K.W."/>
            <person name="Grigoriev I.V."/>
            <person name="Nagy L."/>
            <person name="Hibbett D."/>
            <person name="Henrissat B."/>
            <person name="Matheny P.B."/>
            <person name="Labbe J."/>
            <person name="Martin F."/>
        </authorList>
    </citation>
    <scope>NUCLEOTIDE SEQUENCE</scope>
    <source>
        <strain evidence="1">EC-137</strain>
    </source>
</reference>
<evidence type="ECO:0000313" key="2">
    <source>
        <dbReference type="Proteomes" id="UP000814128"/>
    </source>
</evidence>
<organism evidence="1 2">
    <name type="scientific">Vararia minispora EC-137</name>
    <dbReference type="NCBI Taxonomy" id="1314806"/>
    <lineage>
        <taxon>Eukaryota</taxon>
        <taxon>Fungi</taxon>
        <taxon>Dikarya</taxon>
        <taxon>Basidiomycota</taxon>
        <taxon>Agaricomycotina</taxon>
        <taxon>Agaricomycetes</taxon>
        <taxon>Russulales</taxon>
        <taxon>Lachnocladiaceae</taxon>
        <taxon>Vararia</taxon>
    </lineage>
</organism>
<protein>
    <submittedName>
        <fullName evidence="1">Acyl-CoA N-acyltransferase</fullName>
    </submittedName>
</protein>
<comment type="caution">
    <text evidence="1">The sequence shown here is derived from an EMBL/GenBank/DDBJ whole genome shotgun (WGS) entry which is preliminary data.</text>
</comment>
<accession>A0ACB8QFR9</accession>
<dbReference type="EMBL" id="MU273622">
    <property type="protein sequence ID" value="KAI0030436.1"/>
    <property type="molecule type" value="Genomic_DNA"/>
</dbReference>
<sequence>MRFMTDRTILRAYMPGDAEQLLKIWGDPDVQELLFTGRCPSPLTLDFVEQTLACWLLPPSFLAIIEDRKTGAFIGEVGLLTRKAGDREASIGITIAREFRGRGYGSEVMRWIVGFGFRDMHLTRISLHVFEGNERAVALYQNLGFIHEGESQQEAWVQGRWQKVLLMGLQENEWDIVKKRRRIP</sequence>
<name>A0ACB8QFR9_9AGAM</name>
<evidence type="ECO:0000313" key="1">
    <source>
        <dbReference type="EMBL" id="KAI0030436.1"/>
    </source>
</evidence>
<reference evidence="1" key="2">
    <citation type="journal article" date="2022" name="New Phytol.">
        <title>Evolutionary transition to the ectomycorrhizal habit in the genomes of a hyperdiverse lineage of mushroom-forming fungi.</title>
        <authorList>
            <person name="Looney B."/>
            <person name="Miyauchi S."/>
            <person name="Morin E."/>
            <person name="Drula E."/>
            <person name="Courty P.E."/>
            <person name="Kohler A."/>
            <person name="Kuo A."/>
            <person name="LaButti K."/>
            <person name="Pangilinan J."/>
            <person name="Lipzen A."/>
            <person name="Riley R."/>
            <person name="Andreopoulos W."/>
            <person name="He G."/>
            <person name="Johnson J."/>
            <person name="Nolan M."/>
            <person name="Tritt A."/>
            <person name="Barry K.W."/>
            <person name="Grigoriev I.V."/>
            <person name="Nagy L.G."/>
            <person name="Hibbett D."/>
            <person name="Henrissat B."/>
            <person name="Matheny P.B."/>
            <person name="Labbe J."/>
            <person name="Martin F.M."/>
        </authorList>
    </citation>
    <scope>NUCLEOTIDE SEQUENCE</scope>
    <source>
        <strain evidence="1">EC-137</strain>
    </source>
</reference>
<gene>
    <name evidence="1" type="ORF">K488DRAFT_54301</name>
</gene>
<keyword evidence="2" id="KW-1185">Reference proteome</keyword>
<dbReference type="Proteomes" id="UP000814128">
    <property type="component" value="Unassembled WGS sequence"/>
</dbReference>